<name>A0A8J6TT47_9GAMM</name>
<sequence length="125" mass="14067">MDIHNPTACEEKEPFALQVIGESMAPEFNDGAVIIIDPGCPVVNGAYVLAAYKDEYHFRQLVRRDGATYLVPLNGLFHSLKLSGPFEVRGVITQQNHKRTIVHYEYPEDGVINRRESGRRKRGGN</sequence>
<feature type="domain" description="Peptidase S24/S26A/S26B/S26C" evidence="1">
    <location>
        <begin position="10"/>
        <end position="91"/>
    </location>
</feature>
<dbReference type="Gene3D" id="2.10.109.10">
    <property type="entry name" value="Umud Fragment, subunit A"/>
    <property type="match status" value="1"/>
</dbReference>
<reference evidence="2 3" key="1">
    <citation type="submission" date="2020-08" db="EMBL/GenBank/DDBJ databases">
        <title>Bridging the membrane lipid divide: bacteria of the FCB group superphylum have the potential to synthesize archaeal ether lipids.</title>
        <authorList>
            <person name="Villanueva L."/>
            <person name="Von Meijenfeldt F.A.B."/>
            <person name="Westbye A.B."/>
            <person name="Yadav S."/>
            <person name="Hopmans E.C."/>
            <person name="Dutilh B.E."/>
            <person name="Sinninghe Damste J.S."/>
        </authorList>
    </citation>
    <scope>NUCLEOTIDE SEQUENCE [LARGE SCALE GENOMIC DNA]</scope>
    <source>
        <strain evidence="2">NIOZ-UU100</strain>
    </source>
</reference>
<dbReference type="InterPro" id="IPR039418">
    <property type="entry name" value="LexA-like"/>
</dbReference>
<dbReference type="Pfam" id="PF00717">
    <property type="entry name" value="Peptidase_S24"/>
    <property type="match status" value="1"/>
</dbReference>
<dbReference type="Proteomes" id="UP000654401">
    <property type="component" value="Unassembled WGS sequence"/>
</dbReference>
<comment type="caution">
    <text evidence="2">The sequence shown here is derived from an EMBL/GenBank/DDBJ whole genome shotgun (WGS) entry which is preliminary data.</text>
</comment>
<dbReference type="InterPro" id="IPR036286">
    <property type="entry name" value="LexA/Signal_pep-like_sf"/>
</dbReference>
<organism evidence="2 3">
    <name type="scientific">Candidatus Thiopontia autotrophica</name>
    <dbReference type="NCBI Taxonomy" id="2841688"/>
    <lineage>
        <taxon>Bacteria</taxon>
        <taxon>Pseudomonadati</taxon>
        <taxon>Pseudomonadota</taxon>
        <taxon>Gammaproteobacteria</taxon>
        <taxon>Candidatus Thiopontia</taxon>
    </lineage>
</organism>
<dbReference type="CDD" id="cd06529">
    <property type="entry name" value="S24_LexA-like"/>
    <property type="match status" value="1"/>
</dbReference>
<evidence type="ECO:0000259" key="1">
    <source>
        <dbReference type="Pfam" id="PF00717"/>
    </source>
</evidence>
<protein>
    <submittedName>
        <fullName evidence="2">S24 family peptidase</fullName>
    </submittedName>
</protein>
<evidence type="ECO:0000313" key="2">
    <source>
        <dbReference type="EMBL" id="MBC8520353.1"/>
    </source>
</evidence>
<dbReference type="AlphaFoldDB" id="A0A8J6TT47"/>
<evidence type="ECO:0000313" key="3">
    <source>
        <dbReference type="Proteomes" id="UP000654401"/>
    </source>
</evidence>
<gene>
    <name evidence="2" type="ORF">H8D24_08135</name>
</gene>
<dbReference type="SUPFAM" id="SSF51306">
    <property type="entry name" value="LexA/Signal peptidase"/>
    <property type="match status" value="1"/>
</dbReference>
<dbReference type="EMBL" id="JACNFK010000039">
    <property type="protein sequence ID" value="MBC8520353.1"/>
    <property type="molecule type" value="Genomic_DNA"/>
</dbReference>
<accession>A0A8J6TT47</accession>
<dbReference type="InterPro" id="IPR015927">
    <property type="entry name" value="Peptidase_S24_S26A/B/C"/>
</dbReference>
<proteinExistence type="predicted"/>